<dbReference type="FunFam" id="3.40.50.720:FF:000304">
    <property type="entry name" value="UDP-glucose 4,6-dehydratase"/>
    <property type="match status" value="1"/>
</dbReference>
<dbReference type="STRING" id="984485.A0A1E4RDM9"/>
<dbReference type="OrthoDB" id="331544at2759"/>
<dbReference type="Gene3D" id="3.40.50.720">
    <property type="entry name" value="NAD(P)-binding Rossmann-like Domain"/>
    <property type="match status" value="1"/>
</dbReference>
<name>A0A1E4RDM9_9ASCO</name>
<dbReference type="Proteomes" id="UP000095085">
    <property type="component" value="Unassembled WGS sequence"/>
</dbReference>
<evidence type="ECO:0000313" key="3">
    <source>
        <dbReference type="Proteomes" id="UP000095085"/>
    </source>
</evidence>
<gene>
    <name evidence="2" type="ORF">HYPBUDRAFT_7562</name>
</gene>
<dbReference type="InterPro" id="IPR016040">
    <property type="entry name" value="NAD(P)-bd_dom"/>
</dbReference>
<dbReference type="GO" id="GO:0009225">
    <property type="term" value="P:nucleotide-sugar metabolic process"/>
    <property type="evidence" value="ECO:0007669"/>
    <property type="project" value="UniProtKB-ARBA"/>
</dbReference>
<dbReference type="SUPFAM" id="SSF51735">
    <property type="entry name" value="NAD(P)-binding Rossmann-fold domains"/>
    <property type="match status" value="1"/>
</dbReference>
<dbReference type="PANTHER" id="PTHR43000">
    <property type="entry name" value="DTDP-D-GLUCOSE 4,6-DEHYDRATASE-RELATED"/>
    <property type="match status" value="1"/>
</dbReference>
<evidence type="ECO:0000313" key="2">
    <source>
        <dbReference type="EMBL" id="ODV65367.1"/>
    </source>
</evidence>
<sequence>MTFEQRVLVTGGAGFIGSHFLNQVVPKYPRIHFTCIDKLSYAGNLDNLSPIVNESNFSFIKFDLSTRLDSLIELLKSNKPDQIINFAAESCVDRSFEDPLFFTLNNVIATQNLLEFVRLLCPSCHFIHISTDEVYGESLNAILSESSNLRPSNPYAATKASIDLILQSYVSSFKLSVTIVRGNNIYGINQYPEKIIPISIQSLINLNRKVPVHGDGHYKRTYLYIQDFNDAIELLWLQKKLGIYNVGADSQDEIDNLSLIKLIYDKINTKLGLKNFESLIDFVHDRNYNDLNYSMDSSKIKSLGWESKIRLSKGLDIIIENEFNKMNT</sequence>
<dbReference type="Pfam" id="PF16363">
    <property type="entry name" value="GDP_Man_Dehyd"/>
    <property type="match status" value="1"/>
</dbReference>
<dbReference type="GeneID" id="30998218"/>
<evidence type="ECO:0000259" key="1">
    <source>
        <dbReference type="Pfam" id="PF16363"/>
    </source>
</evidence>
<dbReference type="RefSeq" id="XP_020074434.1">
    <property type="nucleotide sequence ID" value="XM_020223669.1"/>
</dbReference>
<reference evidence="3" key="1">
    <citation type="submission" date="2016-05" db="EMBL/GenBank/DDBJ databases">
        <title>Comparative genomics of biotechnologically important yeasts.</title>
        <authorList>
            <consortium name="DOE Joint Genome Institute"/>
            <person name="Riley R."/>
            <person name="Haridas S."/>
            <person name="Wolfe K.H."/>
            <person name="Lopes M.R."/>
            <person name="Hittinger C.T."/>
            <person name="Goker M."/>
            <person name="Salamov A."/>
            <person name="Wisecaver J."/>
            <person name="Long T.M."/>
            <person name="Aerts A.L."/>
            <person name="Barry K."/>
            <person name="Choi C."/>
            <person name="Clum A."/>
            <person name="Coughlan A.Y."/>
            <person name="Deshpande S."/>
            <person name="Douglass A.P."/>
            <person name="Hanson S.J."/>
            <person name="Klenk H.-P."/>
            <person name="Labutti K."/>
            <person name="Lapidus A."/>
            <person name="Lindquist E."/>
            <person name="Lipzen A."/>
            <person name="Meier-Kolthoff J.P."/>
            <person name="Ohm R.A."/>
            <person name="Otillar R.P."/>
            <person name="Pangilinan J."/>
            <person name="Peng Y."/>
            <person name="Rokas A."/>
            <person name="Rosa C.A."/>
            <person name="Scheuner C."/>
            <person name="Sibirny A.A."/>
            <person name="Slot J.C."/>
            <person name="Stielow J.B."/>
            <person name="Sun H."/>
            <person name="Kurtzman C.P."/>
            <person name="Blackwell M."/>
            <person name="Grigoriev I.V."/>
            <person name="Jeffries T.W."/>
        </authorList>
    </citation>
    <scope>NUCLEOTIDE SEQUENCE [LARGE SCALE GENOMIC DNA]</scope>
    <source>
        <strain evidence="3">NRRL Y-1933</strain>
    </source>
</reference>
<proteinExistence type="predicted"/>
<accession>A0A1E4RDM9</accession>
<keyword evidence="3" id="KW-1185">Reference proteome</keyword>
<dbReference type="AlphaFoldDB" id="A0A1E4RDM9"/>
<feature type="domain" description="NAD(P)-binding" evidence="1">
    <location>
        <begin position="8"/>
        <end position="315"/>
    </location>
</feature>
<dbReference type="Gene3D" id="3.90.25.10">
    <property type="entry name" value="UDP-galactose 4-epimerase, domain 1"/>
    <property type="match status" value="1"/>
</dbReference>
<dbReference type="InterPro" id="IPR036291">
    <property type="entry name" value="NAD(P)-bd_dom_sf"/>
</dbReference>
<protein>
    <submittedName>
        <fullName evidence="2">Putative dTDP-glucose 4,6-dehydratase</fullName>
    </submittedName>
</protein>
<organism evidence="2 3">
    <name type="scientific">Hyphopichia burtonii NRRL Y-1933</name>
    <dbReference type="NCBI Taxonomy" id="984485"/>
    <lineage>
        <taxon>Eukaryota</taxon>
        <taxon>Fungi</taxon>
        <taxon>Dikarya</taxon>
        <taxon>Ascomycota</taxon>
        <taxon>Saccharomycotina</taxon>
        <taxon>Pichiomycetes</taxon>
        <taxon>Debaryomycetaceae</taxon>
        <taxon>Hyphopichia</taxon>
    </lineage>
</organism>
<dbReference type="EMBL" id="KV454544">
    <property type="protein sequence ID" value="ODV65367.1"/>
    <property type="molecule type" value="Genomic_DNA"/>
</dbReference>